<comment type="caution">
    <text evidence="1">The sequence shown here is derived from an EMBL/GenBank/DDBJ whole genome shotgun (WGS) entry which is preliminary data.</text>
</comment>
<dbReference type="OrthoDB" id="7276497at2"/>
<protein>
    <submittedName>
        <fullName evidence="1">Uncharacterized protein</fullName>
    </submittedName>
</protein>
<dbReference type="RefSeq" id="WP_110094788.1">
    <property type="nucleotide sequence ID" value="NZ_NKUE01000011.1"/>
</dbReference>
<evidence type="ECO:0000313" key="1">
    <source>
        <dbReference type="EMBL" id="POF63244.1"/>
    </source>
</evidence>
<accession>A0A2S3W2X0</accession>
<dbReference type="EMBL" id="POTC01000010">
    <property type="protein sequence ID" value="POF63244.1"/>
    <property type="molecule type" value="Genomic_DNA"/>
</dbReference>
<reference evidence="1 2" key="1">
    <citation type="submission" date="2018-01" db="EMBL/GenBank/DDBJ databases">
        <title>Draft Genome Sequence of Komagataeibacter maltaceti LMG 1529, a Vinegar Producing Acetic Acid Bacterium Isolated from Malt Vinegar Brewery Acetifiers.</title>
        <authorList>
            <person name="Zhang Q."/>
            <person name="Hollensteiner J."/>
            <person name="Poehlein A."/>
            <person name="Daniel R."/>
        </authorList>
    </citation>
    <scope>NUCLEOTIDE SEQUENCE [LARGE SCALE GENOMIC DNA]</scope>
    <source>
        <strain evidence="1 2">LMG 1529</strain>
    </source>
</reference>
<dbReference type="Proteomes" id="UP000237344">
    <property type="component" value="Unassembled WGS sequence"/>
</dbReference>
<organism evidence="1 2">
    <name type="scientific">Novacetimonas maltaceti</name>
    <dbReference type="NCBI Taxonomy" id="1203393"/>
    <lineage>
        <taxon>Bacteria</taxon>
        <taxon>Pseudomonadati</taxon>
        <taxon>Pseudomonadota</taxon>
        <taxon>Alphaproteobacteria</taxon>
        <taxon>Acetobacterales</taxon>
        <taxon>Acetobacteraceae</taxon>
        <taxon>Novacetimonas</taxon>
    </lineage>
</organism>
<proteinExistence type="predicted"/>
<gene>
    <name evidence="1" type="ORF">KMAL_11520</name>
</gene>
<sequence>MSRSFDNGELIVTTHNNCDDLDRLVQALRLMGSQMMDAADIPAPEPTKEDVGGWADGPYWAAHTLEKIIANLRRAAK</sequence>
<keyword evidence="2" id="KW-1185">Reference proteome</keyword>
<name>A0A2S3W2X0_9PROT</name>
<dbReference type="AlphaFoldDB" id="A0A2S3W2X0"/>
<evidence type="ECO:0000313" key="2">
    <source>
        <dbReference type="Proteomes" id="UP000237344"/>
    </source>
</evidence>